<accession>A0A162B106</accession>
<evidence type="ECO:0000256" key="1">
    <source>
        <dbReference type="SAM" id="MobiDB-lite"/>
    </source>
</evidence>
<feature type="compositionally biased region" description="Polar residues" evidence="1">
    <location>
        <begin position="519"/>
        <end position="542"/>
    </location>
</feature>
<evidence type="ECO:0000313" key="2">
    <source>
        <dbReference type="EMBL" id="KZN08633.1"/>
    </source>
</evidence>
<reference evidence="2" key="1">
    <citation type="journal article" date="2016" name="Nat. Genet.">
        <title>A high-quality carrot genome assembly provides new insights into carotenoid accumulation and asterid genome evolution.</title>
        <authorList>
            <person name="Iorizzo M."/>
            <person name="Ellison S."/>
            <person name="Senalik D."/>
            <person name="Zeng P."/>
            <person name="Satapoomin P."/>
            <person name="Huang J."/>
            <person name="Bowman M."/>
            <person name="Iovene M."/>
            <person name="Sanseverino W."/>
            <person name="Cavagnaro P."/>
            <person name="Yildiz M."/>
            <person name="Macko-Podgorni A."/>
            <person name="Moranska E."/>
            <person name="Grzebelus E."/>
            <person name="Grzebelus D."/>
            <person name="Ashrafi H."/>
            <person name="Zheng Z."/>
            <person name="Cheng S."/>
            <person name="Spooner D."/>
            <person name="Van Deynze A."/>
            <person name="Simon P."/>
        </authorList>
    </citation>
    <scope>NUCLEOTIDE SEQUENCE [LARGE SCALE GENOMIC DNA]</scope>
    <source>
        <tissue evidence="2">Leaf</tissue>
    </source>
</reference>
<dbReference type="STRING" id="79200.A0A162B106"/>
<sequence>MKIGISFNTLSKSNVSGRTEKQKKTVFNGSGDGEASASKKIPPATFMLWVRNLRRFIGFGTGLGSEALMEVRSICDIHRIAMKIEGAKHLNVRKDEVKLRVSPRILSEMIFHLKDEQRKWVHRSGFGLLLNFELEMLPAKLAYNVLQIFDHNSVSLKLKSLDIQITEDDVFDVLGLPYGGLKIQLADETKFKQREECWNAQFSTEKEREQITAQMLVQKMRKQGVSDNFKLNFLIVMSNALIGTTSSSYVDKQLLRIDDDLDHLQRYNWSEYLLHYLVIATEAWNRTASTFFRGSLVFLTLLYVDRVRHMGIKLVERTLPSYIGWTHDELKERQRMEVIDGIFGVGSLVPPIREILKETDCCKADQTKNEYEDDWDDPEVWKQMDEVVKIHKEKKNSKTTQQRDDMAEDNTDEEPPTEDVIEKLLTRAQDLVASKLEFDDDLKKALEMYPDNDSLHFIVEVMDEHFHQRKTSDVEDDEQLWAEDPFFNDQQDDAIIQDDQHDQIIPEKDDQIIQDENLESNQDTDIAKSSTKLPVAKNNQDQNEYEDDWDDPEVWKQMDEVVKIHKEKKNSKTTQQRDDMAEDNTDEEPPTEDVIEKLLTRAQDLVASKLEFDDDLKKALEMYPDNDSLHFIVEVMDEHFHQRKTSDVEDDEQLWAEDPFFNDQQDDAIIQDDQHDQIIPEKDDQIIQDENLESNQDTDIAKSSTKLPVAKNNQDIIQDHQLRRLRIKYNTAILSSGLNAFQKGIVDEAAKLAEKAATYKDFKVAAFEKNPTFPKSILKNTSTSAKKKVIFATNLNTIFEAAAEEQGTQEEQHNDN</sequence>
<proteinExistence type="predicted"/>
<gene>
    <name evidence="2" type="ORF">DCAR_001163</name>
</gene>
<comment type="caution">
    <text evidence="2">The sequence shown here is derived from an EMBL/GenBank/DDBJ whole genome shotgun (WGS) entry which is preliminary data.</text>
</comment>
<feature type="region of interest" description="Disordered" evidence="1">
    <location>
        <begin position="392"/>
        <end position="417"/>
    </location>
</feature>
<protein>
    <submittedName>
        <fullName evidence="2">Uncharacterized protein</fullName>
    </submittedName>
</protein>
<dbReference type="PANTHER" id="PTHR34835">
    <property type="entry name" value="OS07G0283600 PROTEIN-RELATED"/>
    <property type="match status" value="1"/>
</dbReference>
<dbReference type="OMA" id="MEVRSIC"/>
<feature type="region of interest" description="Disordered" evidence="1">
    <location>
        <begin position="566"/>
        <end position="591"/>
    </location>
</feature>
<feature type="compositionally biased region" description="Acidic residues" evidence="1">
    <location>
        <begin position="580"/>
        <end position="591"/>
    </location>
</feature>
<dbReference type="AlphaFoldDB" id="A0A162B106"/>
<feature type="region of interest" description="Disordered" evidence="1">
    <location>
        <begin position="516"/>
        <end position="548"/>
    </location>
</feature>
<dbReference type="Gramene" id="KZN08633">
    <property type="protein sequence ID" value="KZN08633"/>
    <property type="gene ID" value="DCAR_001163"/>
</dbReference>
<organism evidence="2">
    <name type="scientific">Daucus carota subsp. sativus</name>
    <name type="common">Carrot</name>
    <dbReference type="NCBI Taxonomy" id="79200"/>
    <lineage>
        <taxon>Eukaryota</taxon>
        <taxon>Viridiplantae</taxon>
        <taxon>Streptophyta</taxon>
        <taxon>Embryophyta</taxon>
        <taxon>Tracheophyta</taxon>
        <taxon>Spermatophyta</taxon>
        <taxon>Magnoliopsida</taxon>
        <taxon>eudicotyledons</taxon>
        <taxon>Gunneridae</taxon>
        <taxon>Pentapetalae</taxon>
        <taxon>asterids</taxon>
        <taxon>campanulids</taxon>
        <taxon>Apiales</taxon>
        <taxon>Apiaceae</taxon>
        <taxon>Apioideae</taxon>
        <taxon>Scandiceae</taxon>
        <taxon>Daucinae</taxon>
        <taxon>Daucus</taxon>
        <taxon>Daucus sect. Daucus</taxon>
    </lineage>
</organism>
<name>A0A162B106_DAUCS</name>
<feature type="region of interest" description="Disordered" evidence="1">
    <location>
        <begin position="14"/>
        <end position="37"/>
    </location>
</feature>
<dbReference type="EMBL" id="LNRQ01000001">
    <property type="protein sequence ID" value="KZN08633.1"/>
    <property type="molecule type" value="Genomic_DNA"/>
</dbReference>
<feature type="compositionally biased region" description="Acidic residues" evidence="1">
    <location>
        <begin position="406"/>
        <end position="417"/>
    </location>
</feature>